<dbReference type="Proteomes" id="UP000839534">
    <property type="component" value="Unassembled WGS sequence"/>
</dbReference>
<evidence type="ECO:0000313" key="1">
    <source>
        <dbReference type="EMBL" id="RIQ14541.1"/>
    </source>
</evidence>
<feature type="non-terminal residue" evidence="1">
    <location>
        <position position="209"/>
    </location>
</feature>
<protein>
    <submittedName>
        <fullName evidence="1">Fimbrial protein</fullName>
    </submittedName>
</protein>
<organism evidence="1">
    <name type="scientific">Salmonella enterica subsp. enterica serovar Newport str. CFSAN000835</name>
    <dbReference type="NCBI Taxonomy" id="1299174"/>
    <lineage>
        <taxon>Bacteria</taxon>
        <taxon>Pseudomonadati</taxon>
        <taxon>Pseudomonadota</taxon>
        <taxon>Gammaproteobacteria</taxon>
        <taxon>Enterobacterales</taxon>
        <taxon>Enterobacteriaceae</taxon>
        <taxon>Salmonella</taxon>
    </lineage>
</organism>
<comment type="caution">
    <text evidence="1">The sequence shown here is derived from an EMBL/GenBank/DDBJ whole genome shotgun (WGS) entry which is preliminary data.</text>
</comment>
<proteinExistence type="predicted"/>
<reference evidence="1" key="1">
    <citation type="submission" date="2018-08" db="EMBL/GenBank/DDBJ databases">
        <title>Whole genome sequencing of Salmonella enterica serotype newport.</title>
        <authorList>
            <person name="Bell R."/>
        </authorList>
    </citation>
    <scope>NUCLEOTIDE SEQUENCE [LARGE SCALE GENOMIC DNA]</scope>
    <source>
        <strain evidence="1">CFSAN000835</strain>
    </source>
</reference>
<sequence length="209" mass="23249">FFDYNITSNSNVNMNCAASTIDVGWAYWLYPVNSIRVEGISRDVYLDIGSLNKSKQYRDVPPDIYTGKSSYNGEVIKNRVGDGYRVYYYNNIKIIKNPYFENVTLPAGDNIFDVKTIGNDINGNLVIPYVINGHFTPYNRVVLNVLSLNGFKLKDPISNNSIPYSLSTNIGGKKKYSLANSGVGTGTVTISNLANESYVLQGKFDADFT</sequence>
<name>A0A658IBS3_SALNE</name>
<feature type="non-terminal residue" evidence="1">
    <location>
        <position position="1"/>
    </location>
</feature>
<gene>
    <name evidence="1" type="ORF">DLN06_27130</name>
</gene>
<dbReference type="EMBL" id="QWJV01000325">
    <property type="protein sequence ID" value="RIQ14541.1"/>
    <property type="molecule type" value="Genomic_DNA"/>
</dbReference>
<accession>A0A658IBS3</accession>
<dbReference type="AlphaFoldDB" id="A0A658IBS3"/>